<dbReference type="InterPro" id="IPR010982">
    <property type="entry name" value="Lambda_DNA-bd_dom_sf"/>
</dbReference>
<dbReference type="EMBL" id="JADPKZ010000045">
    <property type="protein sequence ID" value="MBF8378512.1"/>
    <property type="molecule type" value="Genomic_DNA"/>
</dbReference>
<evidence type="ECO:0000313" key="3">
    <source>
        <dbReference type="EMBL" id="MBF8378512.1"/>
    </source>
</evidence>
<proteinExistence type="predicted"/>
<protein>
    <submittedName>
        <fullName evidence="3">Helix-turn-helix transcriptional regulator</fullName>
    </submittedName>
</protein>
<dbReference type="SUPFAM" id="SSF47413">
    <property type="entry name" value="lambda repressor-like DNA-binding domains"/>
    <property type="match status" value="1"/>
</dbReference>
<dbReference type="Gene3D" id="1.10.260.40">
    <property type="entry name" value="lambda repressor-like DNA-binding domains"/>
    <property type="match status" value="1"/>
</dbReference>
<dbReference type="Proteomes" id="UP000642910">
    <property type="component" value="Unassembled WGS sequence"/>
</dbReference>
<dbReference type="Pfam" id="PF01381">
    <property type="entry name" value="HTH_3"/>
    <property type="match status" value="1"/>
</dbReference>
<comment type="caution">
    <text evidence="3">The sequence shown here is derived from an EMBL/GenBank/DDBJ whole genome shotgun (WGS) entry which is preliminary data.</text>
</comment>
<dbReference type="PANTHER" id="PTHR46558">
    <property type="entry name" value="TRACRIPTIONAL REGULATORY PROTEIN-RELATED-RELATED"/>
    <property type="match status" value="1"/>
</dbReference>
<evidence type="ECO:0000259" key="2">
    <source>
        <dbReference type="PROSITE" id="PS50943"/>
    </source>
</evidence>
<evidence type="ECO:0000313" key="4">
    <source>
        <dbReference type="Proteomes" id="UP000642910"/>
    </source>
</evidence>
<feature type="domain" description="HTH cro/C1-type" evidence="2">
    <location>
        <begin position="11"/>
        <end position="65"/>
    </location>
</feature>
<sequence length="73" mass="8425">MTVVMELKQVLQEARRRKGLTQQQVADMLDVTLRTYQRYESGTRRMSLETAVLLSEILGVDVRDLAQRQSRSA</sequence>
<accession>A0ABS0F5H3</accession>
<evidence type="ECO:0000256" key="1">
    <source>
        <dbReference type="ARBA" id="ARBA00023125"/>
    </source>
</evidence>
<keyword evidence="4" id="KW-1185">Reference proteome</keyword>
<name>A0ABS0F5H3_9BACL</name>
<reference evidence="3 4" key="1">
    <citation type="submission" date="2020-11" db="EMBL/GenBank/DDBJ databases">
        <title>Genomic insight of Alicyclobacillus mali FL 18 reveals a new arsenic-resistant strain, with potential in environmental biotechnology.</title>
        <authorList>
            <person name="Fiorentino G."/>
            <person name="Gallo G."/>
            <person name="Aulitto M."/>
        </authorList>
    </citation>
    <scope>NUCLEOTIDE SEQUENCE [LARGE SCALE GENOMIC DNA]</scope>
    <source>
        <strain evidence="3 4">FL 18</strain>
    </source>
</reference>
<dbReference type="CDD" id="cd00093">
    <property type="entry name" value="HTH_XRE"/>
    <property type="match status" value="1"/>
</dbReference>
<dbReference type="PROSITE" id="PS50943">
    <property type="entry name" value="HTH_CROC1"/>
    <property type="match status" value="1"/>
</dbReference>
<gene>
    <name evidence="3" type="ORF">IW967_11665</name>
</gene>
<dbReference type="SMART" id="SM00530">
    <property type="entry name" value="HTH_XRE"/>
    <property type="match status" value="1"/>
</dbReference>
<dbReference type="InterPro" id="IPR001387">
    <property type="entry name" value="Cro/C1-type_HTH"/>
</dbReference>
<dbReference type="PANTHER" id="PTHR46558:SF11">
    <property type="entry name" value="HTH-TYPE TRANSCRIPTIONAL REGULATOR XRE"/>
    <property type="match status" value="1"/>
</dbReference>
<keyword evidence="1" id="KW-0238">DNA-binding</keyword>
<organism evidence="3 4">
    <name type="scientific">Alicyclobacillus mali</name>
    <name type="common">ex Roth et al. 2021</name>
    <dbReference type="NCBI Taxonomy" id="1123961"/>
    <lineage>
        <taxon>Bacteria</taxon>
        <taxon>Bacillati</taxon>
        <taxon>Bacillota</taxon>
        <taxon>Bacilli</taxon>
        <taxon>Bacillales</taxon>
        <taxon>Alicyclobacillaceae</taxon>
        <taxon>Alicyclobacillus</taxon>
    </lineage>
</organism>